<protein>
    <submittedName>
        <fullName evidence="2">Uncharacterized protein</fullName>
    </submittedName>
</protein>
<feature type="compositionally biased region" description="Pro residues" evidence="1">
    <location>
        <begin position="98"/>
        <end position="108"/>
    </location>
</feature>
<reference evidence="2 3" key="1">
    <citation type="submission" date="2024-01" db="EMBL/GenBank/DDBJ databases">
        <title>The genomes of 5 underutilized Papilionoideae crops provide insights into root nodulation and disease resistanc.</title>
        <authorList>
            <person name="Jiang F."/>
        </authorList>
    </citation>
    <scope>NUCLEOTIDE SEQUENCE [LARGE SCALE GENOMIC DNA]</scope>
    <source>
        <strain evidence="2">JINMINGXINNONG_FW02</strain>
        <tissue evidence="2">Leaves</tissue>
    </source>
</reference>
<feature type="region of interest" description="Disordered" evidence="1">
    <location>
        <begin position="87"/>
        <end position="162"/>
    </location>
</feature>
<evidence type="ECO:0000313" key="2">
    <source>
        <dbReference type="EMBL" id="KAK7342197.1"/>
    </source>
</evidence>
<comment type="caution">
    <text evidence="2">The sequence shown here is derived from an EMBL/GenBank/DDBJ whole genome shotgun (WGS) entry which is preliminary data.</text>
</comment>
<dbReference type="AlphaFoldDB" id="A0AAN9QNP4"/>
<sequence length="162" mass="18338">MSSVTTKWRQLKTNLITHYIFDKYEDKSLCGKYSIDEETWSQFVQSQTDLSWAALKLFSPKLVAIPSPNALLSHTLLSLSPLIDPSALPSNQTQTLLPHPPNPSPSPSPSNQFPNLSSQNPRRLNPRQNPHHHLPSRNPSACHWTRGERGRARTSETSRTRH</sequence>
<organism evidence="2 3">
    <name type="scientific">Phaseolus coccineus</name>
    <name type="common">Scarlet runner bean</name>
    <name type="synonym">Phaseolus multiflorus</name>
    <dbReference type="NCBI Taxonomy" id="3886"/>
    <lineage>
        <taxon>Eukaryota</taxon>
        <taxon>Viridiplantae</taxon>
        <taxon>Streptophyta</taxon>
        <taxon>Embryophyta</taxon>
        <taxon>Tracheophyta</taxon>
        <taxon>Spermatophyta</taxon>
        <taxon>Magnoliopsida</taxon>
        <taxon>eudicotyledons</taxon>
        <taxon>Gunneridae</taxon>
        <taxon>Pentapetalae</taxon>
        <taxon>rosids</taxon>
        <taxon>fabids</taxon>
        <taxon>Fabales</taxon>
        <taxon>Fabaceae</taxon>
        <taxon>Papilionoideae</taxon>
        <taxon>50 kb inversion clade</taxon>
        <taxon>NPAAA clade</taxon>
        <taxon>indigoferoid/millettioid clade</taxon>
        <taxon>Phaseoleae</taxon>
        <taxon>Phaseolus</taxon>
    </lineage>
</organism>
<accession>A0AAN9QNP4</accession>
<dbReference type="Proteomes" id="UP001374584">
    <property type="component" value="Unassembled WGS sequence"/>
</dbReference>
<dbReference type="EMBL" id="JAYMYR010000009">
    <property type="protein sequence ID" value="KAK7342197.1"/>
    <property type="molecule type" value="Genomic_DNA"/>
</dbReference>
<evidence type="ECO:0000256" key="1">
    <source>
        <dbReference type="SAM" id="MobiDB-lite"/>
    </source>
</evidence>
<feature type="compositionally biased region" description="Basic and acidic residues" evidence="1">
    <location>
        <begin position="145"/>
        <end position="162"/>
    </location>
</feature>
<name>A0AAN9QNP4_PHACN</name>
<keyword evidence="3" id="KW-1185">Reference proteome</keyword>
<gene>
    <name evidence="2" type="ORF">VNO80_25141</name>
</gene>
<proteinExistence type="predicted"/>
<feature type="compositionally biased region" description="Low complexity" evidence="1">
    <location>
        <begin position="109"/>
        <end position="121"/>
    </location>
</feature>
<evidence type="ECO:0000313" key="3">
    <source>
        <dbReference type="Proteomes" id="UP001374584"/>
    </source>
</evidence>